<evidence type="ECO:0000313" key="2">
    <source>
        <dbReference type="EMBL" id="KAJ8387877.1"/>
    </source>
</evidence>
<evidence type="ECO:0000313" key="3">
    <source>
        <dbReference type="Proteomes" id="UP001221898"/>
    </source>
</evidence>
<feature type="region of interest" description="Disordered" evidence="1">
    <location>
        <begin position="1"/>
        <end position="30"/>
    </location>
</feature>
<comment type="caution">
    <text evidence="2">The sequence shown here is derived from an EMBL/GenBank/DDBJ whole genome shotgun (WGS) entry which is preliminary data.</text>
</comment>
<sequence length="118" mass="13017">MNSGVHTGRYISKSPGLSGRHPAVAPGQGVREGAVDELELRYRLLRLCSTADRSQVWLQCLCVRGPGPSPRKLIANHPRVWLQCLRVGEPGPGRDVCGLYFERQHSAELDPTPSVLDY</sequence>
<accession>A0AAD7RPQ7</accession>
<evidence type="ECO:0000256" key="1">
    <source>
        <dbReference type="SAM" id="MobiDB-lite"/>
    </source>
</evidence>
<gene>
    <name evidence="2" type="ORF">AAFF_G00149120</name>
</gene>
<protein>
    <submittedName>
        <fullName evidence="2">Uncharacterized protein</fullName>
    </submittedName>
</protein>
<dbReference type="Proteomes" id="UP001221898">
    <property type="component" value="Unassembled WGS sequence"/>
</dbReference>
<name>A0AAD7RPQ7_9TELE</name>
<dbReference type="EMBL" id="JAINUG010000204">
    <property type="protein sequence ID" value="KAJ8387877.1"/>
    <property type="molecule type" value="Genomic_DNA"/>
</dbReference>
<keyword evidence="3" id="KW-1185">Reference proteome</keyword>
<organism evidence="2 3">
    <name type="scientific">Aldrovandia affinis</name>
    <dbReference type="NCBI Taxonomy" id="143900"/>
    <lineage>
        <taxon>Eukaryota</taxon>
        <taxon>Metazoa</taxon>
        <taxon>Chordata</taxon>
        <taxon>Craniata</taxon>
        <taxon>Vertebrata</taxon>
        <taxon>Euteleostomi</taxon>
        <taxon>Actinopterygii</taxon>
        <taxon>Neopterygii</taxon>
        <taxon>Teleostei</taxon>
        <taxon>Notacanthiformes</taxon>
        <taxon>Halosauridae</taxon>
        <taxon>Aldrovandia</taxon>
    </lineage>
</organism>
<proteinExistence type="predicted"/>
<reference evidence="2" key="1">
    <citation type="journal article" date="2023" name="Science">
        <title>Genome structures resolve the early diversification of teleost fishes.</title>
        <authorList>
            <person name="Parey E."/>
            <person name="Louis A."/>
            <person name="Montfort J."/>
            <person name="Bouchez O."/>
            <person name="Roques C."/>
            <person name="Iampietro C."/>
            <person name="Lluch J."/>
            <person name="Castinel A."/>
            <person name="Donnadieu C."/>
            <person name="Desvignes T."/>
            <person name="Floi Bucao C."/>
            <person name="Jouanno E."/>
            <person name="Wen M."/>
            <person name="Mejri S."/>
            <person name="Dirks R."/>
            <person name="Jansen H."/>
            <person name="Henkel C."/>
            <person name="Chen W.J."/>
            <person name="Zahm M."/>
            <person name="Cabau C."/>
            <person name="Klopp C."/>
            <person name="Thompson A.W."/>
            <person name="Robinson-Rechavi M."/>
            <person name="Braasch I."/>
            <person name="Lecointre G."/>
            <person name="Bobe J."/>
            <person name="Postlethwait J.H."/>
            <person name="Berthelot C."/>
            <person name="Roest Crollius H."/>
            <person name="Guiguen Y."/>
        </authorList>
    </citation>
    <scope>NUCLEOTIDE SEQUENCE</scope>
    <source>
        <strain evidence="2">NC1722</strain>
    </source>
</reference>
<dbReference type="AlphaFoldDB" id="A0AAD7RPQ7"/>